<dbReference type="GO" id="GO:0035102">
    <property type="term" value="C:PRC1 complex"/>
    <property type="evidence" value="ECO:0007669"/>
    <property type="project" value="TreeGrafter"/>
</dbReference>
<evidence type="ECO:0000259" key="7">
    <source>
        <dbReference type="PROSITE" id="PS50089"/>
    </source>
</evidence>
<evidence type="ECO:0000256" key="1">
    <source>
        <dbReference type="ARBA" id="ARBA00004123"/>
    </source>
</evidence>
<dbReference type="Gene3D" id="3.10.20.90">
    <property type="entry name" value="Phosphatidylinositol 3-kinase Catalytic Subunit, Chain A, domain 1"/>
    <property type="match status" value="1"/>
</dbReference>
<dbReference type="Gene3D" id="3.30.40.10">
    <property type="entry name" value="Zinc/RING finger domain, C3HC4 (zinc finger)"/>
    <property type="match status" value="1"/>
</dbReference>
<dbReference type="AlphaFoldDB" id="A0A075A7N0"/>
<feature type="non-terminal residue" evidence="8">
    <location>
        <position position="405"/>
    </location>
</feature>
<dbReference type="SMART" id="SM00184">
    <property type="entry name" value="RING"/>
    <property type="match status" value="1"/>
</dbReference>
<dbReference type="OrthoDB" id="1305878at2759"/>
<protein>
    <recommendedName>
        <fullName evidence="7">RING-type domain-containing protein</fullName>
    </recommendedName>
</protein>
<keyword evidence="3 6" id="KW-0863">Zinc-finger</keyword>
<dbReference type="GO" id="GO:1990841">
    <property type="term" value="F:promoter-specific chromatin binding"/>
    <property type="evidence" value="ECO:0007669"/>
    <property type="project" value="TreeGrafter"/>
</dbReference>
<dbReference type="InterPro" id="IPR017907">
    <property type="entry name" value="Znf_RING_CS"/>
</dbReference>
<evidence type="ECO:0000256" key="6">
    <source>
        <dbReference type="PROSITE-ProRule" id="PRU00175"/>
    </source>
</evidence>
<dbReference type="RefSeq" id="XP_009164633.1">
    <property type="nucleotide sequence ID" value="XM_009166369.1"/>
</dbReference>
<dbReference type="SUPFAM" id="SSF57850">
    <property type="entry name" value="RING/U-box"/>
    <property type="match status" value="1"/>
</dbReference>
<dbReference type="GeneID" id="20327103"/>
<dbReference type="EMBL" id="KL596643">
    <property type="protein sequence ID" value="KER31645.1"/>
    <property type="molecule type" value="Genomic_DNA"/>
</dbReference>
<sequence>MSFTGANVKLSTLNGHLICGLCGGYLIDATVLTECVHVFCRSCIVKYLTEHKVCPLCQSLIQETRPGHALRPDTVLQRVVYKLVPGLLKTEMQRLTEFCSSMSASETMQSTQASENEYSLGTSTAFSHPPLPTALATRSLSRNQSALPTSRQISGKHMPSYTKVPSSVSYLLGEDEFISVALTHIPTIPDTQFSASRPLIHKFSRTGENGTTSASTSPTPGESELETIYLLCPSVVTVQSLHHLILAKYQIDPHKLVVDFYLDGECLEPSHSLREVAFLYCFPAKHQRMCFEFIFADARLAWWGRPMPRLERSHNKDSHQLLWSPPLDRRRSCCSSPDSADDVRPRQRAWSIASGEKNRETHSKAKRTSLISSCVIVFIAWLMNHVLLRNFVNPFESACAFFLYS</sequence>
<dbReference type="PANTHER" id="PTHR10825">
    <property type="entry name" value="RING FINGER DOMAIN-CONTAINING, POLYCOMB GROUP COMPONENT"/>
    <property type="match status" value="1"/>
</dbReference>
<accession>A0A075A7N0</accession>
<keyword evidence="9" id="KW-1185">Reference proteome</keyword>
<keyword evidence="4" id="KW-0862">Zinc</keyword>
<evidence type="ECO:0000256" key="5">
    <source>
        <dbReference type="ARBA" id="ARBA00023242"/>
    </source>
</evidence>
<dbReference type="PANTHER" id="PTHR10825:SF29">
    <property type="entry name" value="POLYCOMB GROUP RING FINGER PROTEIN 1"/>
    <property type="match status" value="1"/>
</dbReference>
<dbReference type="Proteomes" id="UP000054324">
    <property type="component" value="Unassembled WGS sequence"/>
</dbReference>
<dbReference type="CTD" id="20327103"/>
<evidence type="ECO:0000256" key="4">
    <source>
        <dbReference type="ARBA" id="ARBA00022833"/>
    </source>
</evidence>
<evidence type="ECO:0000256" key="3">
    <source>
        <dbReference type="ARBA" id="ARBA00022771"/>
    </source>
</evidence>
<evidence type="ECO:0000313" key="9">
    <source>
        <dbReference type="Proteomes" id="UP000054324"/>
    </source>
</evidence>
<reference evidence="8 9" key="1">
    <citation type="submission" date="2013-11" db="EMBL/GenBank/DDBJ databases">
        <title>Opisthorchis viverrini - life in the bile duct.</title>
        <authorList>
            <person name="Young N.D."/>
            <person name="Nagarajan N."/>
            <person name="Lin S.J."/>
            <person name="Korhonen P.K."/>
            <person name="Jex A.R."/>
            <person name="Hall R.S."/>
            <person name="Safavi-Hemami H."/>
            <person name="Kaewkong W."/>
            <person name="Bertrand D."/>
            <person name="Gao S."/>
            <person name="Seet Q."/>
            <person name="Wongkham S."/>
            <person name="Teh B.T."/>
            <person name="Wongkham C."/>
            <person name="Intapan P.M."/>
            <person name="Maleewong W."/>
            <person name="Yang X."/>
            <person name="Hu M."/>
            <person name="Wang Z."/>
            <person name="Hofmann A."/>
            <person name="Sternberg P.W."/>
            <person name="Tan P."/>
            <person name="Wang J."/>
            <person name="Gasser R.B."/>
        </authorList>
    </citation>
    <scope>NUCLEOTIDE SEQUENCE [LARGE SCALE GENOMIC DNA]</scope>
</reference>
<keyword evidence="5" id="KW-0539">Nucleus</keyword>
<dbReference type="GO" id="GO:0008270">
    <property type="term" value="F:zinc ion binding"/>
    <property type="evidence" value="ECO:0007669"/>
    <property type="project" value="UniProtKB-KW"/>
</dbReference>
<dbReference type="Pfam" id="PF13923">
    <property type="entry name" value="zf-C3HC4_2"/>
    <property type="match status" value="1"/>
</dbReference>
<feature type="domain" description="RING-type" evidence="7">
    <location>
        <begin position="19"/>
        <end position="58"/>
    </location>
</feature>
<dbReference type="InterPro" id="IPR013083">
    <property type="entry name" value="Znf_RING/FYVE/PHD"/>
</dbReference>
<dbReference type="KEGG" id="ovi:T265_12935"/>
<keyword evidence="2" id="KW-0479">Metal-binding</keyword>
<proteinExistence type="predicted"/>
<evidence type="ECO:0000256" key="2">
    <source>
        <dbReference type="ARBA" id="ARBA00022723"/>
    </source>
</evidence>
<dbReference type="STRING" id="6198.A0A075A7N0"/>
<dbReference type="PROSITE" id="PS00518">
    <property type="entry name" value="ZF_RING_1"/>
    <property type="match status" value="1"/>
</dbReference>
<comment type="subcellular location">
    <subcellularLocation>
        <location evidence="1">Nucleus</location>
    </subcellularLocation>
</comment>
<organism evidence="8 9">
    <name type="scientific">Opisthorchis viverrini</name>
    <name type="common">Southeast Asian liver fluke</name>
    <dbReference type="NCBI Taxonomy" id="6198"/>
    <lineage>
        <taxon>Eukaryota</taxon>
        <taxon>Metazoa</taxon>
        <taxon>Spiralia</taxon>
        <taxon>Lophotrochozoa</taxon>
        <taxon>Platyhelminthes</taxon>
        <taxon>Trematoda</taxon>
        <taxon>Digenea</taxon>
        <taxon>Opisthorchiida</taxon>
        <taxon>Opisthorchiata</taxon>
        <taxon>Opisthorchiidae</taxon>
        <taxon>Opisthorchis</taxon>
    </lineage>
</organism>
<dbReference type="PROSITE" id="PS50089">
    <property type="entry name" value="ZF_RING_2"/>
    <property type="match status" value="1"/>
</dbReference>
<gene>
    <name evidence="8" type="ORF">T265_12935</name>
</gene>
<dbReference type="InterPro" id="IPR001841">
    <property type="entry name" value="Znf_RING"/>
</dbReference>
<evidence type="ECO:0000313" key="8">
    <source>
        <dbReference type="EMBL" id="KER31645.1"/>
    </source>
</evidence>
<name>A0A075A7N0_OPIVI</name>
<dbReference type="FunFam" id="3.30.40.10:FF:000122">
    <property type="entry name" value="polycomb group RING finger protein 1"/>
    <property type="match status" value="1"/>
</dbReference>
<dbReference type="GO" id="GO:0000122">
    <property type="term" value="P:negative regulation of transcription by RNA polymerase II"/>
    <property type="evidence" value="ECO:0007669"/>
    <property type="project" value="TreeGrafter"/>
</dbReference>